<dbReference type="GO" id="GO:1904262">
    <property type="term" value="P:negative regulation of TORC1 signaling"/>
    <property type="evidence" value="ECO:0007669"/>
    <property type="project" value="TreeGrafter"/>
</dbReference>
<organism evidence="2 3">
    <name type="scientific">Wuchereria bancrofti</name>
    <dbReference type="NCBI Taxonomy" id="6293"/>
    <lineage>
        <taxon>Eukaryota</taxon>
        <taxon>Metazoa</taxon>
        <taxon>Ecdysozoa</taxon>
        <taxon>Nematoda</taxon>
        <taxon>Chromadorea</taxon>
        <taxon>Rhabditida</taxon>
        <taxon>Spirurina</taxon>
        <taxon>Spiruromorpha</taxon>
        <taxon>Filarioidea</taxon>
        <taxon>Onchocercidae</taxon>
        <taxon>Wuchereria</taxon>
    </lineage>
</organism>
<dbReference type="GO" id="GO:0005096">
    <property type="term" value="F:GTPase activator activity"/>
    <property type="evidence" value="ECO:0007669"/>
    <property type="project" value="TreeGrafter"/>
</dbReference>
<dbReference type="GO" id="GO:1990130">
    <property type="term" value="C:GATOR1 complex"/>
    <property type="evidence" value="ECO:0007669"/>
    <property type="project" value="TreeGrafter"/>
</dbReference>
<dbReference type="AlphaFoldDB" id="A0AAF5PKW3"/>
<dbReference type="Pfam" id="PF06218">
    <property type="entry name" value="NPR2"/>
    <property type="match status" value="3"/>
</dbReference>
<reference evidence="3" key="3">
    <citation type="submission" date="2024-02" db="UniProtKB">
        <authorList>
            <consortium name="WormBaseParasite"/>
        </authorList>
    </citation>
    <scope>IDENTIFICATION</scope>
    <source>
        <strain evidence="3">pt0022</strain>
    </source>
</reference>
<evidence type="ECO:0000256" key="1">
    <source>
        <dbReference type="ARBA" id="ARBA00008433"/>
    </source>
</evidence>
<dbReference type="GO" id="GO:0034198">
    <property type="term" value="P:cellular response to amino acid starvation"/>
    <property type="evidence" value="ECO:0007669"/>
    <property type="project" value="TreeGrafter"/>
</dbReference>
<evidence type="ECO:0008006" key="4">
    <source>
        <dbReference type="Google" id="ProtNLM"/>
    </source>
</evidence>
<dbReference type="PANTHER" id="PTHR12991:SF10">
    <property type="entry name" value="GATOR COMPLEX PROTEIN NPRL2"/>
    <property type="match status" value="1"/>
</dbReference>
<dbReference type="WBParaSite" id="mrna-Wban_02153">
    <property type="protein sequence ID" value="mrna-Wban_02153"/>
    <property type="gene ID" value="Wban_02153"/>
</dbReference>
<dbReference type="Proteomes" id="UP000093561">
    <property type="component" value="Unassembled WGS sequence"/>
</dbReference>
<reference evidence="2" key="1">
    <citation type="submission" date="2015-03" db="EMBL/GenBank/DDBJ databases">
        <title>Wuchereria bancrofti Genome Sequencing Papua New Guinea Strain.</title>
        <authorList>
            <person name="Small S.T."/>
            <person name="Serre D."/>
            <person name="Zimmerman P.A."/>
        </authorList>
    </citation>
    <scope>NUCLEOTIDE SEQUENCE [LARGE SCALE GENOMIC DNA]</scope>
    <source>
        <strain evidence="2">pt0022</strain>
    </source>
</reference>
<dbReference type="PANTHER" id="PTHR12991">
    <property type="entry name" value="NITROGEN PERMEASE REGULATOR 2/TUMOR SUPPRESSOR CANDIDATE 4"/>
    <property type="match status" value="1"/>
</dbReference>
<comment type="similarity">
    <text evidence="1">Belongs to the NPR2 family.</text>
</comment>
<name>A0AAF5PKW3_WUCBA</name>
<dbReference type="GO" id="GO:0005774">
    <property type="term" value="C:vacuolar membrane"/>
    <property type="evidence" value="ECO:0007669"/>
    <property type="project" value="TreeGrafter"/>
</dbReference>
<sequence length="367" mass="41910">MYAATSTYLSQLINVPKLKAIIFAEFDANKGPVIRIQMPDFLFDAKRFDTFSNAVIPKPELFHRLIKVNHVENSDGKVYKVIGHPVGIESDSYARGRYIFNVCFVVDKNSQIDCMYEPMVQKCAAYLTQMEKDTRFLSQSQNKLPDLLLEIFKGLNEHGECKIPVTDQTTIYLKLCPSFHGIEPPKVEPYMVPMFTQIPPPNTPNHIPKMDVLSQKICPKVDGVCCIKEIAMLVQIDTDLVMRCVRNLHFYVNGGGERSGRKPLFPDVFRLYASLKTGMTMKDWCERMSPRQYNVDERRAIQFGICHGFVRKLCIYPVSLKKCDMRRIAKLCDGTRSLEDLAVIFAISPVKLLEGVRDDGNFVFISK</sequence>
<dbReference type="InterPro" id="IPR009348">
    <property type="entry name" value="NPR2-like"/>
</dbReference>
<accession>A0AAF5PKW3</accession>
<evidence type="ECO:0000313" key="3">
    <source>
        <dbReference type="WBParaSite" id="mrna-Wban_02153"/>
    </source>
</evidence>
<proteinExistence type="inferred from homology"/>
<evidence type="ECO:0000313" key="2">
    <source>
        <dbReference type="Proteomes" id="UP000093561"/>
    </source>
</evidence>
<protein>
    <recommendedName>
        <fullName evidence="4">Nitrogen permease regulator 2</fullName>
    </recommendedName>
</protein>
<dbReference type="GO" id="GO:0010508">
    <property type="term" value="P:positive regulation of autophagy"/>
    <property type="evidence" value="ECO:0007669"/>
    <property type="project" value="TreeGrafter"/>
</dbReference>
<reference evidence="2" key="2">
    <citation type="journal article" date="2016" name="Mol. Ecol.">
        <title>Population genomics of the filarial nematode parasite Wuchereria bancrofti from mosquitoes.</title>
        <authorList>
            <person name="Small S.T."/>
            <person name="Reimer L.J."/>
            <person name="Tisch D.J."/>
            <person name="King C.L."/>
            <person name="Christensen B.M."/>
            <person name="Siba P.M."/>
            <person name="Kazura J.W."/>
            <person name="Serre D."/>
            <person name="Zimmerman P.A."/>
        </authorList>
    </citation>
    <scope>NUCLEOTIDE SEQUENCE</scope>
    <source>
        <strain evidence="2">pt0022</strain>
    </source>
</reference>